<dbReference type="EMBL" id="HBIA01017831">
    <property type="protein sequence ID" value="CAE0237029.1"/>
    <property type="molecule type" value="Transcribed_RNA"/>
</dbReference>
<gene>
    <name evidence="2" type="ORF">SRAS04492_LOCUS8838</name>
</gene>
<sequence>MSSNRILWASGSLGVALSILENAYTAHTQTKYTEKDKVALNNAVHIQMLNGLGVCMLSMRQSRFRMLPGSLLITGSILFPGMIFYSRIYEDKSYMKLVMVGGTCSIAGWILMVIA</sequence>
<reference evidence="2" key="1">
    <citation type="submission" date="2021-01" db="EMBL/GenBank/DDBJ databases">
        <authorList>
            <person name="Corre E."/>
            <person name="Pelletier E."/>
            <person name="Niang G."/>
            <person name="Scheremetjew M."/>
            <person name="Finn R."/>
            <person name="Kale V."/>
            <person name="Holt S."/>
            <person name="Cochrane G."/>
            <person name="Meng A."/>
            <person name="Brown T."/>
            <person name="Cohen L."/>
        </authorList>
    </citation>
    <scope>NUCLEOTIDE SEQUENCE</scope>
    <source>
        <strain evidence="2">Ras09</strain>
    </source>
</reference>
<protein>
    <submittedName>
        <fullName evidence="2">Uncharacterized protein</fullName>
    </submittedName>
</protein>
<organism evidence="2">
    <name type="scientific">Strombidium rassoulzadegani</name>
    <dbReference type="NCBI Taxonomy" id="1082188"/>
    <lineage>
        <taxon>Eukaryota</taxon>
        <taxon>Sar</taxon>
        <taxon>Alveolata</taxon>
        <taxon>Ciliophora</taxon>
        <taxon>Intramacronucleata</taxon>
        <taxon>Spirotrichea</taxon>
        <taxon>Oligotrichia</taxon>
        <taxon>Strombidiidae</taxon>
        <taxon>Strombidium</taxon>
    </lineage>
</organism>
<keyword evidence="1" id="KW-0472">Membrane</keyword>
<keyword evidence="1" id="KW-1133">Transmembrane helix</keyword>
<dbReference type="Pfam" id="PF04241">
    <property type="entry name" value="DUF423"/>
    <property type="match status" value="1"/>
</dbReference>
<evidence type="ECO:0000313" key="2">
    <source>
        <dbReference type="EMBL" id="CAE0237029.1"/>
    </source>
</evidence>
<proteinExistence type="predicted"/>
<feature type="transmembrane region" description="Helical" evidence="1">
    <location>
        <begin position="69"/>
        <end position="88"/>
    </location>
</feature>
<dbReference type="InterPro" id="IPR006696">
    <property type="entry name" value="DUF423"/>
</dbReference>
<feature type="transmembrane region" description="Helical" evidence="1">
    <location>
        <begin position="94"/>
        <end position="114"/>
    </location>
</feature>
<keyword evidence="1" id="KW-0812">Transmembrane</keyword>
<accession>A0A7S3CTS2</accession>
<evidence type="ECO:0000256" key="1">
    <source>
        <dbReference type="SAM" id="Phobius"/>
    </source>
</evidence>
<name>A0A7S3CTS2_9SPIT</name>
<dbReference type="AlphaFoldDB" id="A0A7S3CTS2"/>